<dbReference type="EMBL" id="LWAE01000002">
    <property type="protein sequence ID" value="KZL92727.1"/>
    <property type="molecule type" value="Genomic_DNA"/>
</dbReference>
<organism evidence="1 2">
    <name type="scientific">Clostridium magnum DSM 2767</name>
    <dbReference type="NCBI Taxonomy" id="1121326"/>
    <lineage>
        <taxon>Bacteria</taxon>
        <taxon>Bacillati</taxon>
        <taxon>Bacillota</taxon>
        <taxon>Clostridia</taxon>
        <taxon>Eubacteriales</taxon>
        <taxon>Clostridiaceae</taxon>
        <taxon>Clostridium</taxon>
    </lineage>
</organism>
<keyword evidence="2" id="KW-1185">Reference proteome</keyword>
<dbReference type="AlphaFoldDB" id="A0A162TJK2"/>
<sequence length="87" mass="10411">MNSEDKFLYPELINSRDEQLKQIAKQYSEEMGNIHQEFSNYKNKFNTKTKILSDVDGFLKESKEIIKLLENRISKEDIYLYPKMKSL</sequence>
<name>A0A162TJK2_9CLOT</name>
<accession>A0A162TJK2</accession>
<evidence type="ECO:0000313" key="1">
    <source>
        <dbReference type="EMBL" id="KZL92727.1"/>
    </source>
</evidence>
<dbReference type="Proteomes" id="UP000076603">
    <property type="component" value="Unassembled WGS sequence"/>
</dbReference>
<protein>
    <submittedName>
        <fullName evidence="1">Uncharacterized protein</fullName>
    </submittedName>
</protein>
<dbReference type="PATRIC" id="fig|1121326.3.peg.2543"/>
<gene>
    <name evidence="1" type="ORF">CLMAG_25410</name>
</gene>
<proteinExistence type="predicted"/>
<evidence type="ECO:0000313" key="2">
    <source>
        <dbReference type="Proteomes" id="UP000076603"/>
    </source>
</evidence>
<comment type="caution">
    <text evidence="1">The sequence shown here is derived from an EMBL/GenBank/DDBJ whole genome shotgun (WGS) entry which is preliminary data.</text>
</comment>
<reference evidence="1 2" key="1">
    <citation type="submission" date="2016-04" db="EMBL/GenBank/DDBJ databases">
        <title>Genome sequence of Clostridium magnum DSM 2767.</title>
        <authorList>
            <person name="Poehlein A."/>
            <person name="Uhlig R."/>
            <person name="Fischer R."/>
            <person name="Bahl H."/>
            <person name="Daniel R."/>
        </authorList>
    </citation>
    <scope>NUCLEOTIDE SEQUENCE [LARGE SCALE GENOMIC DNA]</scope>
    <source>
        <strain evidence="1 2">DSM 2767</strain>
    </source>
</reference>
<dbReference type="STRING" id="1121326.CLMAG_25410"/>